<comment type="caution">
    <text evidence="16">The sequence shown here is derived from an EMBL/GenBank/DDBJ whole genome shotgun (WGS) entry which is preliminary data.</text>
</comment>
<dbReference type="Pfam" id="PF02096">
    <property type="entry name" value="60KD_IMP"/>
    <property type="match status" value="1"/>
</dbReference>
<name>A0ABR8QU55_9BACI</name>
<proteinExistence type="inferred from homology"/>
<evidence type="ECO:0000256" key="2">
    <source>
        <dbReference type="ARBA" id="ARBA00022448"/>
    </source>
</evidence>
<evidence type="ECO:0000256" key="5">
    <source>
        <dbReference type="ARBA" id="ARBA00022729"/>
    </source>
</evidence>
<feature type="transmembrane region" description="Helical" evidence="12">
    <location>
        <begin position="131"/>
        <end position="148"/>
    </location>
</feature>
<dbReference type="EMBL" id="JACSQT010000012">
    <property type="protein sequence ID" value="MBD7939069.1"/>
    <property type="molecule type" value="Genomic_DNA"/>
</dbReference>
<keyword evidence="11 12" id="KW-0449">Lipoprotein</keyword>
<keyword evidence="2 12" id="KW-0813">Transport</keyword>
<organism evidence="16 17">
    <name type="scientific">Cytobacillus stercorigallinarum</name>
    <dbReference type="NCBI Taxonomy" id="2762240"/>
    <lineage>
        <taxon>Bacteria</taxon>
        <taxon>Bacillati</taxon>
        <taxon>Bacillota</taxon>
        <taxon>Bacilli</taxon>
        <taxon>Bacillales</taxon>
        <taxon>Bacillaceae</taxon>
        <taxon>Cytobacillus</taxon>
    </lineage>
</organism>
<dbReference type="Proteomes" id="UP000657931">
    <property type="component" value="Unassembled WGS sequence"/>
</dbReference>
<reference evidence="16 17" key="1">
    <citation type="submission" date="2020-08" db="EMBL/GenBank/DDBJ databases">
        <title>A Genomic Blueprint of the Chicken Gut Microbiome.</title>
        <authorList>
            <person name="Gilroy R."/>
            <person name="Ravi A."/>
            <person name="Getino M."/>
            <person name="Pursley I."/>
            <person name="Horton D.L."/>
            <person name="Alikhan N.-F."/>
            <person name="Baker D."/>
            <person name="Gharbi K."/>
            <person name="Hall N."/>
            <person name="Watson M."/>
            <person name="Adriaenssens E.M."/>
            <person name="Foster-Nyarko E."/>
            <person name="Jarju S."/>
            <person name="Secka A."/>
            <person name="Antonio M."/>
            <person name="Oren A."/>
            <person name="Chaudhuri R."/>
            <person name="La Ragione R.M."/>
            <person name="Hildebrand F."/>
            <person name="Pallen M.J."/>
        </authorList>
    </citation>
    <scope>NUCLEOTIDE SEQUENCE [LARGE SCALE GENOMIC DNA]</scope>
    <source>
        <strain evidence="16 17">Sa5YUA1</strain>
    </source>
</reference>
<keyword evidence="13" id="KW-0175">Coiled coil</keyword>
<evidence type="ECO:0000259" key="15">
    <source>
        <dbReference type="Pfam" id="PF02096"/>
    </source>
</evidence>
<evidence type="ECO:0000256" key="10">
    <source>
        <dbReference type="ARBA" id="ARBA00023186"/>
    </source>
</evidence>
<accession>A0ABR8QU55</accession>
<keyword evidence="17" id="KW-1185">Reference proteome</keyword>
<evidence type="ECO:0000256" key="6">
    <source>
        <dbReference type="ARBA" id="ARBA00022927"/>
    </source>
</evidence>
<evidence type="ECO:0000313" key="17">
    <source>
        <dbReference type="Proteomes" id="UP000657931"/>
    </source>
</evidence>
<evidence type="ECO:0000256" key="13">
    <source>
        <dbReference type="SAM" id="Coils"/>
    </source>
</evidence>
<keyword evidence="6 12" id="KW-0653">Protein transport</keyword>
<feature type="transmembrane region" description="Helical" evidence="12">
    <location>
        <begin position="52"/>
        <end position="72"/>
    </location>
</feature>
<keyword evidence="3 12" id="KW-1003">Cell membrane</keyword>
<evidence type="ECO:0000256" key="3">
    <source>
        <dbReference type="ARBA" id="ARBA00022475"/>
    </source>
</evidence>
<evidence type="ECO:0000256" key="4">
    <source>
        <dbReference type="ARBA" id="ARBA00022692"/>
    </source>
</evidence>
<evidence type="ECO:0000256" key="1">
    <source>
        <dbReference type="ARBA" id="ARBA00004651"/>
    </source>
</evidence>
<feature type="transmembrane region" description="Helical" evidence="12">
    <location>
        <begin position="160"/>
        <end position="181"/>
    </location>
</feature>
<keyword evidence="8 12" id="KW-0472">Membrane</keyword>
<evidence type="ECO:0000256" key="14">
    <source>
        <dbReference type="SAM" id="SignalP"/>
    </source>
</evidence>
<dbReference type="PANTHER" id="PTHR12428:SF65">
    <property type="entry name" value="CYTOCHROME C OXIDASE ASSEMBLY PROTEIN COX18, MITOCHONDRIAL"/>
    <property type="match status" value="1"/>
</dbReference>
<dbReference type="InterPro" id="IPR028055">
    <property type="entry name" value="YidC/Oxa/ALB_C"/>
</dbReference>
<feature type="domain" description="Membrane insertase YidC/Oxa/ALB C-terminal" evidence="15">
    <location>
        <begin position="52"/>
        <end position="241"/>
    </location>
</feature>
<dbReference type="PROSITE" id="PS51257">
    <property type="entry name" value="PROKAR_LIPOPROTEIN"/>
    <property type="match status" value="1"/>
</dbReference>
<dbReference type="PANTHER" id="PTHR12428">
    <property type="entry name" value="OXA1"/>
    <property type="match status" value="1"/>
</dbReference>
<protein>
    <recommendedName>
        <fullName evidence="12">Membrane protein insertase YidC</fullName>
    </recommendedName>
    <alternativeName>
        <fullName evidence="12">Foldase YidC</fullName>
    </alternativeName>
    <alternativeName>
        <fullName evidence="12">Membrane integrase YidC</fullName>
    </alternativeName>
    <alternativeName>
        <fullName evidence="12">Membrane protein YidC</fullName>
    </alternativeName>
</protein>
<dbReference type="RefSeq" id="WP_191816774.1">
    <property type="nucleotide sequence ID" value="NZ_JACSQT010000012.1"/>
</dbReference>
<evidence type="ECO:0000256" key="8">
    <source>
        <dbReference type="ARBA" id="ARBA00023136"/>
    </source>
</evidence>
<evidence type="ECO:0000256" key="11">
    <source>
        <dbReference type="ARBA" id="ARBA00023288"/>
    </source>
</evidence>
<evidence type="ECO:0000256" key="9">
    <source>
        <dbReference type="ARBA" id="ARBA00023139"/>
    </source>
</evidence>
<comment type="function">
    <text evidence="12">Required for the insertion and/or proper folding and/or complex formation of integral membrane proteins into the membrane. Involved in integration of membrane proteins that insert both dependently and independently of the Sec translocase complex, as well as at least some lipoproteins.</text>
</comment>
<feature type="coiled-coil region" evidence="13">
    <location>
        <begin position="85"/>
        <end position="112"/>
    </location>
</feature>
<dbReference type="CDD" id="cd20070">
    <property type="entry name" value="5TM_YidC_Alb3"/>
    <property type="match status" value="1"/>
</dbReference>
<keyword evidence="5 12" id="KW-0732">Signal</keyword>
<comment type="subcellular location">
    <subcellularLocation>
        <location evidence="1 12">Cell membrane</location>
        <topology evidence="1 12">Multi-pass membrane protein</topology>
    </subcellularLocation>
</comment>
<feature type="chain" id="PRO_5046579417" description="Membrane protein insertase YidC" evidence="14">
    <location>
        <begin position="23"/>
        <end position="253"/>
    </location>
</feature>
<gene>
    <name evidence="12 16" type="primary">yidC</name>
    <name evidence="16" type="ORF">H9655_18695</name>
</gene>
<evidence type="ECO:0000313" key="16">
    <source>
        <dbReference type="EMBL" id="MBD7939069.1"/>
    </source>
</evidence>
<keyword evidence="4 12" id="KW-0812">Transmembrane</keyword>
<dbReference type="NCBIfam" id="TIGR03592">
    <property type="entry name" value="yidC_oxa1_cterm"/>
    <property type="match status" value="1"/>
</dbReference>
<evidence type="ECO:0000256" key="12">
    <source>
        <dbReference type="HAMAP-Rule" id="MF_01811"/>
    </source>
</evidence>
<feature type="signal peptide" evidence="14">
    <location>
        <begin position="1"/>
        <end position="22"/>
    </location>
</feature>
<feature type="transmembrane region" description="Helical" evidence="12">
    <location>
        <begin position="201"/>
        <end position="217"/>
    </location>
</feature>
<comment type="similarity">
    <text evidence="12">Belongs to the OXA1/ALB3/YidC family. Type 2 subfamily.</text>
</comment>
<dbReference type="InterPro" id="IPR023060">
    <property type="entry name" value="YidC/YidC1/YidC2_Firmicutes"/>
</dbReference>
<dbReference type="HAMAP" id="MF_01811">
    <property type="entry name" value="YidC_type2"/>
    <property type="match status" value="1"/>
</dbReference>
<keyword evidence="9" id="KW-0564">Palmitate</keyword>
<dbReference type="InterPro" id="IPR047196">
    <property type="entry name" value="YidC_ALB_C"/>
</dbReference>
<keyword evidence="10 12" id="KW-0143">Chaperone</keyword>
<dbReference type="InterPro" id="IPR001708">
    <property type="entry name" value="YidC/ALB3/OXA1/COX18"/>
</dbReference>
<evidence type="ECO:0000256" key="7">
    <source>
        <dbReference type="ARBA" id="ARBA00022989"/>
    </source>
</evidence>
<sequence>MKKILWLVITSSLLLAGCQANGGTDTGFFQHYFVQPLISIIDYFAGIFHGNYGWSIVLVTILLRLILLPLTVKQVKSSQSMKVKMDALQPEMKAIQEKINKTKDEAKKQKLQQELIGLYAKHGVNPMNMGCLPLLIQMPILMAIYYAIKTSPEIATHGFLWFSLGHANIPMAIIAGVIYYLQFRVSLMQLPKDQQQGPMKIMGYLSPAMILFISLSAPAALPLYWSVSGVFLIIQTYVIQKKYKKTPVVQPSL</sequence>
<keyword evidence="7 12" id="KW-1133">Transmembrane helix</keyword>
<dbReference type="PRINTS" id="PR00701">
    <property type="entry name" value="60KDINNERMP"/>
</dbReference>